<reference evidence="1" key="2">
    <citation type="journal article" date="2015" name="Fish Shellfish Immunol.">
        <title>Early steps in the European eel (Anguilla anguilla)-Vibrio vulnificus interaction in the gills: Role of the RtxA13 toxin.</title>
        <authorList>
            <person name="Callol A."/>
            <person name="Pajuelo D."/>
            <person name="Ebbesson L."/>
            <person name="Teles M."/>
            <person name="MacKenzie S."/>
            <person name="Amaro C."/>
        </authorList>
    </citation>
    <scope>NUCLEOTIDE SEQUENCE</scope>
</reference>
<name>A0A0E9QX01_ANGAN</name>
<organism evidence="1">
    <name type="scientific">Anguilla anguilla</name>
    <name type="common">European freshwater eel</name>
    <name type="synonym">Muraena anguilla</name>
    <dbReference type="NCBI Taxonomy" id="7936"/>
    <lineage>
        <taxon>Eukaryota</taxon>
        <taxon>Metazoa</taxon>
        <taxon>Chordata</taxon>
        <taxon>Craniata</taxon>
        <taxon>Vertebrata</taxon>
        <taxon>Euteleostomi</taxon>
        <taxon>Actinopterygii</taxon>
        <taxon>Neopterygii</taxon>
        <taxon>Teleostei</taxon>
        <taxon>Anguilliformes</taxon>
        <taxon>Anguillidae</taxon>
        <taxon>Anguilla</taxon>
    </lineage>
</organism>
<reference evidence="1" key="1">
    <citation type="submission" date="2014-11" db="EMBL/GenBank/DDBJ databases">
        <authorList>
            <person name="Amaro Gonzalez C."/>
        </authorList>
    </citation>
    <scope>NUCLEOTIDE SEQUENCE</scope>
</reference>
<protein>
    <submittedName>
        <fullName evidence="1">Uncharacterized protein</fullName>
    </submittedName>
</protein>
<proteinExistence type="predicted"/>
<dbReference type="AlphaFoldDB" id="A0A0E9QX01"/>
<sequence length="51" mass="5799">MNIKPQKSRAFYQCTFWSSLLTQAFPLGSKKTGKITLKVLLNEICFSFALV</sequence>
<evidence type="ECO:0000313" key="1">
    <source>
        <dbReference type="EMBL" id="JAH20648.1"/>
    </source>
</evidence>
<dbReference type="EMBL" id="GBXM01087929">
    <property type="protein sequence ID" value="JAH20648.1"/>
    <property type="molecule type" value="Transcribed_RNA"/>
</dbReference>
<accession>A0A0E9QX01</accession>